<comment type="caution">
    <text evidence="2">The sequence shown here is derived from an EMBL/GenBank/DDBJ whole genome shotgun (WGS) entry which is preliminary data.</text>
</comment>
<feature type="region of interest" description="Disordered" evidence="1">
    <location>
        <begin position="1"/>
        <end position="99"/>
    </location>
</feature>
<keyword evidence="3" id="KW-1185">Reference proteome</keyword>
<reference evidence="2" key="1">
    <citation type="journal article" date="2022" name="bioRxiv">
        <title>Sequencing and chromosome-scale assembly of the giantPleurodeles waltlgenome.</title>
        <authorList>
            <person name="Brown T."/>
            <person name="Elewa A."/>
            <person name="Iarovenko S."/>
            <person name="Subramanian E."/>
            <person name="Araus A.J."/>
            <person name="Petzold A."/>
            <person name="Susuki M."/>
            <person name="Suzuki K.-i.T."/>
            <person name="Hayashi T."/>
            <person name="Toyoda A."/>
            <person name="Oliveira C."/>
            <person name="Osipova E."/>
            <person name="Leigh N.D."/>
            <person name="Simon A."/>
            <person name="Yun M.H."/>
        </authorList>
    </citation>
    <scope>NUCLEOTIDE SEQUENCE</scope>
    <source>
        <strain evidence="2">20211129_DDA</strain>
        <tissue evidence="2">Liver</tissue>
    </source>
</reference>
<accession>A0AAV7Q804</accession>
<dbReference type="AlphaFoldDB" id="A0AAV7Q804"/>
<proteinExistence type="predicted"/>
<dbReference type="Proteomes" id="UP001066276">
    <property type="component" value="Chromosome 6"/>
</dbReference>
<protein>
    <submittedName>
        <fullName evidence="2">Uncharacterized protein</fullName>
    </submittedName>
</protein>
<sequence>MPPRARLRTGAVVPRTTSKERREEGRGLECDSDQPRNERWREIGRTMNPEGRNANKRGREENQTEIPWETTKGPDQPAQDDSGGSSALSEISREPDESW</sequence>
<evidence type="ECO:0000313" key="2">
    <source>
        <dbReference type="EMBL" id="KAJ1136677.1"/>
    </source>
</evidence>
<gene>
    <name evidence="2" type="ORF">NDU88_003092</name>
</gene>
<dbReference type="EMBL" id="JANPWB010000010">
    <property type="protein sequence ID" value="KAJ1136677.1"/>
    <property type="molecule type" value="Genomic_DNA"/>
</dbReference>
<evidence type="ECO:0000313" key="3">
    <source>
        <dbReference type="Proteomes" id="UP001066276"/>
    </source>
</evidence>
<evidence type="ECO:0000256" key="1">
    <source>
        <dbReference type="SAM" id="MobiDB-lite"/>
    </source>
</evidence>
<name>A0AAV7Q804_PLEWA</name>
<organism evidence="2 3">
    <name type="scientific">Pleurodeles waltl</name>
    <name type="common">Iberian ribbed newt</name>
    <dbReference type="NCBI Taxonomy" id="8319"/>
    <lineage>
        <taxon>Eukaryota</taxon>
        <taxon>Metazoa</taxon>
        <taxon>Chordata</taxon>
        <taxon>Craniata</taxon>
        <taxon>Vertebrata</taxon>
        <taxon>Euteleostomi</taxon>
        <taxon>Amphibia</taxon>
        <taxon>Batrachia</taxon>
        <taxon>Caudata</taxon>
        <taxon>Salamandroidea</taxon>
        <taxon>Salamandridae</taxon>
        <taxon>Pleurodelinae</taxon>
        <taxon>Pleurodeles</taxon>
    </lineage>
</organism>
<feature type="compositionally biased region" description="Basic and acidic residues" evidence="1">
    <location>
        <begin position="17"/>
        <end position="44"/>
    </location>
</feature>